<gene>
    <name evidence="2" type="ORF">MUN79_04290</name>
</gene>
<evidence type="ECO:0000256" key="1">
    <source>
        <dbReference type="SAM" id="MobiDB-lite"/>
    </source>
</evidence>
<keyword evidence="3" id="KW-1185">Reference proteome</keyword>
<evidence type="ECO:0000313" key="2">
    <source>
        <dbReference type="EMBL" id="UOQ73197.1"/>
    </source>
</evidence>
<accession>A0A8T9Q6K7</accession>
<dbReference type="EMBL" id="CP095046">
    <property type="protein sequence ID" value="UOQ73197.1"/>
    <property type="molecule type" value="Genomic_DNA"/>
</dbReference>
<evidence type="ECO:0000313" key="3">
    <source>
        <dbReference type="Proteomes" id="UP000831796"/>
    </source>
</evidence>
<feature type="region of interest" description="Disordered" evidence="1">
    <location>
        <begin position="1"/>
        <end position="51"/>
    </location>
</feature>
<dbReference type="KEGG" id="hcu:MUN79_04290"/>
<sequence>MKQLTPRPQSDKQQLARAGQALRPTPPPVRHDKASLLPAGRRMEAAPRPVRSGPPLRTRFVINLESNVRYNLDELVLYEKCIHQTLAYRGRDGYRNSQDQDLHIRTTDVTTWNPGEVLAPMLKPLMHHFQNLWDEFADGEGPKTAPSLVSTPLLTT</sequence>
<protein>
    <submittedName>
        <fullName evidence="2">Uncharacterized protein</fullName>
    </submittedName>
</protein>
<dbReference type="RefSeq" id="WP_244676551.1">
    <property type="nucleotide sequence ID" value="NZ_CP095046.1"/>
</dbReference>
<organism evidence="2 3">
    <name type="scientific">Hymenobacter cellulosilyticus</name>
    <dbReference type="NCBI Taxonomy" id="2932248"/>
    <lineage>
        <taxon>Bacteria</taxon>
        <taxon>Pseudomonadati</taxon>
        <taxon>Bacteroidota</taxon>
        <taxon>Cytophagia</taxon>
        <taxon>Cytophagales</taxon>
        <taxon>Hymenobacteraceae</taxon>
        <taxon>Hymenobacter</taxon>
    </lineage>
</organism>
<reference evidence="2" key="1">
    <citation type="submission" date="2022-04" db="EMBL/GenBank/DDBJ databases">
        <title>Hymenobacter sp. isolated from the air.</title>
        <authorList>
            <person name="Won M."/>
            <person name="Lee C.-M."/>
            <person name="Woen H.-Y."/>
            <person name="Kwon S.-W."/>
        </authorList>
    </citation>
    <scope>NUCLEOTIDE SEQUENCE</scope>
    <source>
        <strain evidence="2">5116S-3</strain>
    </source>
</reference>
<dbReference type="AlphaFoldDB" id="A0A8T9Q6K7"/>
<name>A0A8T9Q6K7_9BACT</name>
<feature type="compositionally biased region" description="Polar residues" evidence="1">
    <location>
        <begin position="1"/>
        <end position="13"/>
    </location>
</feature>
<proteinExistence type="predicted"/>
<dbReference type="Proteomes" id="UP000831796">
    <property type="component" value="Chromosome"/>
</dbReference>